<sequence>MMLAAWYTANGPAEQVLQVGQQPVPEAGTVQVRVRLACSGVNPSDVKSRSGARAVRWNLIIPHSDGAGTIDQTGEGVQAGRVGERVWLWNAQYNRPHGTAAQYIVLPAQQAVVLPDNVSFEAGACLGIPALTAYRAVELAQLEAGQTVLIIGGASGVGYYAAQIARARGARVLTTVGSQTKAAFLRERGIDESILYKEEPVAERVLAMTGEKGVNAIIDMDLSTTIALVEQGALAPHGRFVCYGSNERGTVPLNYGAWLPRSLSLHFFLVYELTQAQRTRAIDGIQALLRDGQLQHNIGPVYDLTKIVSAHQTVEGGTSFGNVIVNCAGR</sequence>
<organism evidence="3 4">
    <name type="scientific">Advenella kashmirensis</name>
    <dbReference type="NCBI Taxonomy" id="310575"/>
    <lineage>
        <taxon>Bacteria</taxon>
        <taxon>Pseudomonadati</taxon>
        <taxon>Pseudomonadota</taxon>
        <taxon>Betaproteobacteria</taxon>
        <taxon>Burkholderiales</taxon>
        <taxon>Alcaligenaceae</taxon>
    </lineage>
</organism>
<evidence type="ECO:0000259" key="2">
    <source>
        <dbReference type="SMART" id="SM00829"/>
    </source>
</evidence>
<feature type="domain" description="Enoyl reductase (ER)" evidence="2">
    <location>
        <begin position="13"/>
        <end position="325"/>
    </location>
</feature>
<dbReference type="InterPro" id="IPR011032">
    <property type="entry name" value="GroES-like_sf"/>
</dbReference>
<dbReference type="Gene3D" id="3.90.180.10">
    <property type="entry name" value="Medium-chain alcohol dehydrogenases, catalytic domain"/>
    <property type="match status" value="1"/>
</dbReference>
<proteinExistence type="predicted"/>
<comment type="caution">
    <text evidence="3">The sequence shown here is derived from an EMBL/GenBank/DDBJ whole genome shotgun (WGS) entry which is preliminary data.</text>
</comment>
<dbReference type="GO" id="GO:0016491">
    <property type="term" value="F:oxidoreductase activity"/>
    <property type="evidence" value="ECO:0007669"/>
    <property type="project" value="InterPro"/>
</dbReference>
<evidence type="ECO:0000313" key="3">
    <source>
        <dbReference type="EMBL" id="HBP28180.1"/>
    </source>
</evidence>
<dbReference type="Pfam" id="PF08240">
    <property type="entry name" value="ADH_N"/>
    <property type="match status" value="1"/>
</dbReference>
<protein>
    <submittedName>
        <fullName evidence="3">NADPH:quinone reductase</fullName>
    </submittedName>
</protein>
<dbReference type="EMBL" id="DOEK01000004">
    <property type="protein sequence ID" value="HBP28180.1"/>
    <property type="molecule type" value="Genomic_DNA"/>
</dbReference>
<dbReference type="InterPro" id="IPR013149">
    <property type="entry name" value="ADH-like_C"/>
</dbReference>
<name>A0A356LAZ0_9BURK</name>
<dbReference type="PANTHER" id="PTHR44154">
    <property type="entry name" value="QUINONE OXIDOREDUCTASE"/>
    <property type="match status" value="1"/>
</dbReference>
<dbReference type="InterPro" id="IPR013154">
    <property type="entry name" value="ADH-like_N"/>
</dbReference>
<dbReference type="InterPro" id="IPR036291">
    <property type="entry name" value="NAD(P)-bd_dom_sf"/>
</dbReference>
<dbReference type="SMART" id="SM00829">
    <property type="entry name" value="PKS_ER"/>
    <property type="match status" value="1"/>
</dbReference>
<dbReference type="AlphaFoldDB" id="A0A356LAZ0"/>
<dbReference type="InterPro" id="IPR020843">
    <property type="entry name" value="ER"/>
</dbReference>
<keyword evidence="1" id="KW-0521">NADP</keyword>
<evidence type="ECO:0000256" key="1">
    <source>
        <dbReference type="ARBA" id="ARBA00022857"/>
    </source>
</evidence>
<gene>
    <name evidence="3" type="ORF">DD666_02040</name>
</gene>
<reference evidence="3 4" key="1">
    <citation type="journal article" date="2018" name="Nat. Biotechnol.">
        <title>A standardized bacterial taxonomy based on genome phylogeny substantially revises the tree of life.</title>
        <authorList>
            <person name="Parks D.H."/>
            <person name="Chuvochina M."/>
            <person name="Waite D.W."/>
            <person name="Rinke C."/>
            <person name="Skarshewski A."/>
            <person name="Chaumeil P.A."/>
            <person name="Hugenholtz P."/>
        </authorList>
    </citation>
    <scope>NUCLEOTIDE SEQUENCE [LARGE SCALE GENOMIC DNA]</scope>
    <source>
        <strain evidence="3">UBA10707</strain>
    </source>
</reference>
<dbReference type="PANTHER" id="PTHR44154:SF1">
    <property type="entry name" value="QUINONE OXIDOREDUCTASE"/>
    <property type="match status" value="1"/>
</dbReference>
<accession>A0A356LAZ0</accession>
<dbReference type="Proteomes" id="UP000264036">
    <property type="component" value="Unassembled WGS sequence"/>
</dbReference>
<dbReference type="Pfam" id="PF00107">
    <property type="entry name" value="ADH_zinc_N"/>
    <property type="match status" value="1"/>
</dbReference>
<dbReference type="SUPFAM" id="SSF50129">
    <property type="entry name" value="GroES-like"/>
    <property type="match status" value="1"/>
</dbReference>
<dbReference type="SUPFAM" id="SSF51735">
    <property type="entry name" value="NAD(P)-binding Rossmann-fold domains"/>
    <property type="match status" value="1"/>
</dbReference>
<evidence type="ECO:0000313" key="4">
    <source>
        <dbReference type="Proteomes" id="UP000264036"/>
    </source>
</evidence>
<dbReference type="InterPro" id="IPR051603">
    <property type="entry name" value="Zinc-ADH_QOR/CCCR"/>
</dbReference>
<dbReference type="CDD" id="cd08253">
    <property type="entry name" value="zeta_crystallin"/>
    <property type="match status" value="1"/>
</dbReference>
<dbReference type="Gene3D" id="3.40.50.720">
    <property type="entry name" value="NAD(P)-binding Rossmann-like Domain"/>
    <property type="match status" value="1"/>
</dbReference>